<protein>
    <submittedName>
        <fullName evidence="2">Alkane 1-monooxygenase</fullName>
    </submittedName>
</protein>
<sequence length="70" mass="8000">MHVGLNLNIQNLGRASSDREAMAREMRFAQLAEKVGFDSLWMPEHHFTDYMLTPNVPQLLAWIAGQTETL</sequence>
<dbReference type="AlphaFoldDB" id="A0A1T3VRP5"/>
<dbReference type="Pfam" id="PF00296">
    <property type="entry name" value="Bac_luciferase"/>
    <property type="match status" value="1"/>
</dbReference>
<name>A0A1T3VRP5_9MYCO</name>
<feature type="non-terminal residue" evidence="2">
    <location>
        <position position="70"/>
    </location>
</feature>
<dbReference type="SUPFAM" id="SSF51679">
    <property type="entry name" value="Bacterial luciferase-like"/>
    <property type="match status" value="1"/>
</dbReference>
<keyword evidence="2" id="KW-0560">Oxidoreductase</keyword>
<evidence type="ECO:0000313" key="3">
    <source>
        <dbReference type="Proteomes" id="UP000191039"/>
    </source>
</evidence>
<dbReference type="GO" id="GO:0016705">
    <property type="term" value="F:oxidoreductase activity, acting on paired donors, with incorporation or reduction of molecular oxygen"/>
    <property type="evidence" value="ECO:0007669"/>
    <property type="project" value="InterPro"/>
</dbReference>
<organism evidence="2 3">
    <name type="scientific">Mycolicibacterium diernhoferi</name>
    <dbReference type="NCBI Taxonomy" id="1801"/>
    <lineage>
        <taxon>Bacteria</taxon>
        <taxon>Bacillati</taxon>
        <taxon>Actinomycetota</taxon>
        <taxon>Actinomycetes</taxon>
        <taxon>Mycobacteriales</taxon>
        <taxon>Mycobacteriaceae</taxon>
        <taxon>Mycolicibacterium</taxon>
    </lineage>
</organism>
<dbReference type="InterPro" id="IPR036661">
    <property type="entry name" value="Luciferase-like_sf"/>
</dbReference>
<comment type="caution">
    <text evidence="2">The sequence shown here is derived from an EMBL/GenBank/DDBJ whole genome shotgun (WGS) entry which is preliminary data.</text>
</comment>
<feature type="domain" description="Luciferase-like" evidence="1">
    <location>
        <begin position="1"/>
        <end position="70"/>
    </location>
</feature>
<dbReference type="InterPro" id="IPR011251">
    <property type="entry name" value="Luciferase-like_dom"/>
</dbReference>
<gene>
    <name evidence="2" type="ORF">BV510_30335</name>
</gene>
<reference evidence="2 3" key="1">
    <citation type="submission" date="2016-09" db="EMBL/GenBank/DDBJ databases">
        <title>genome sequences of unsequenced Mycobacteria.</title>
        <authorList>
            <person name="Greninger A.L."/>
            <person name="Jerome K.R."/>
            <person name="Mcnair B."/>
            <person name="Wallis C."/>
            <person name="Fang F."/>
        </authorList>
    </citation>
    <scope>NUCLEOTIDE SEQUENCE [LARGE SCALE GENOMIC DNA]</scope>
    <source>
        <strain evidence="2 3">BM1</strain>
    </source>
</reference>
<dbReference type="GO" id="GO:0004497">
    <property type="term" value="F:monooxygenase activity"/>
    <property type="evidence" value="ECO:0007669"/>
    <property type="project" value="UniProtKB-KW"/>
</dbReference>
<dbReference type="Gene3D" id="3.20.20.30">
    <property type="entry name" value="Luciferase-like domain"/>
    <property type="match status" value="1"/>
</dbReference>
<dbReference type="EMBL" id="MIJD01000640">
    <property type="protein sequence ID" value="OPE44786.1"/>
    <property type="molecule type" value="Genomic_DNA"/>
</dbReference>
<dbReference type="RefSeq" id="WP_131817486.1">
    <property type="nucleotide sequence ID" value="NZ_MIJD01000640.1"/>
</dbReference>
<accession>A0A1T3VRP5</accession>
<evidence type="ECO:0000313" key="2">
    <source>
        <dbReference type="EMBL" id="OPE44786.1"/>
    </source>
</evidence>
<dbReference type="Proteomes" id="UP000191039">
    <property type="component" value="Unassembled WGS sequence"/>
</dbReference>
<keyword evidence="2" id="KW-0503">Monooxygenase</keyword>
<evidence type="ECO:0000259" key="1">
    <source>
        <dbReference type="Pfam" id="PF00296"/>
    </source>
</evidence>
<proteinExistence type="predicted"/>